<feature type="chain" id="PRO_5046495439" evidence="4">
    <location>
        <begin position="18"/>
        <end position="250"/>
    </location>
</feature>
<keyword evidence="2" id="KW-0479">Metal-binding</keyword>
<sequence>MGLWAMLGTLLGAPAHARPAPPITVFAAASLSDALQAVGKAYTTRTGVPVRFSFAASNLLARQIEAGARADVFVSADGQWMDHVARAGLLVAGSRRDVLRGRLVLIAPADSHTTLRIAPNFPLAQALGPNGRLAVGDPAYVPAGLYAKAALTQLGVWPAVQGKLAPADNVRIALSYVARHAAPLGIVYETDARAESGVKIIGIFPENTHPPIDYPAAIVRGAGPAARGFAAYLNGAEAKAIFRRFGFRTF</sequence>
<gene>
    <name evidence="5" type="primary">modA</name>
    <name evidence="5" type="ORF">GCM10011395_10300</name>
</gene>
<keyword evidence="3 4" id="KW-0732">Signal</keyword>
<keyword evidence="6" id="KW-1185">Reference proteome</keyword>
<evidence type="ECO:0000313" key="6">
    <source>
        <dbReference type="Proteomes" id="UP000618591"/>
    </source>
</evidence>
<protein>
    <submittedName>
        <fullName evidence="5">Molybdate ABC transporter substrate-binding protein</fullName>
    </submittedName>
</protein>
<comment type="similarity">
    <text evidence="1">Belongs to the bacterial solute-binding protein ModA family.</text>
</comment>
<dbReference type="InterPro" id="IPR050682">
    <property type="entry name" value="ModA/WtpA"/>
</dbReference>
<evidence type="ECO:0000256" key="1">
    <source>
        <dbReference type="ARBA" id="ARBA00009175"/>
    </source>
</evidence>
<reference evidence="6" key="1">
    <citation type="journal article" date="2019" name="Int. J. Syst. Evol. Microbiol.">
        <title>The Global Catalogue of Microorganisms (GCM) 10K type strain sequencing project: providing services to taxonomists for standard genome sequencing and annotation.</title>
        <authorList>
            <consortium name="The Broad Institute Genomics Platform"/>
            <consortium name="The Broad Institute Genome Sequencing Center for Infectious Disease"/>
            <person name="Wu L."/>
            <person name="Ma J."/>
        </authorList>
    </citation>
    <scope>NUCLEOTIDE SEQUENCE [LARGE SCALE GENOMIC DNA]</scope>
    <source>
        <strain evidence="6">CGMCC 1.10106</strain>
    </source>
</reference>
<proteinExistence type="inferred from homology"/>
<evidence type="ECO:0000256" key="3">
    <source>
        <dbReference type="ARBA" id="ARBA00022729"/>
    </source>
</evidence>
<dbReference type="PANTHER" id="PTHR30632">
    <property type="entry name" value="MOLYBDATE-BINDING PERIPLASMIC PROTEIN"/>
    <property type="match status" value="1"/>
</dbReference>
<dbReference type="PIRSF" id="PIRSF004846">
    <property type="entry name" value="ModA"/>
    <property type="match status" value="1"/>
</dbReference>
<dbReference type="NCBIfam" id="TIGR01256">
    <property type="entry name" value="modA"/>
    <property type="match status" value="1"/>
</dbReference>
<evidence type="ECO:0000256" key="2">
    <source>
        <dbReference type="ARBA" id="ARBA00022723"/>
    </source>
</evidence>
<dbReference type="PANTHER" id="PTHR30632:SF17">
    <property type="entry name" value="MOLYBDATE-BINDING PROTEIN MODA"/>
    <property type="match status" value="1"/>
</dbReference>
<dbReference type="Gene3D" id="3.40.190.10">
    <property type="entry name" value="Periplasmic binding protein-like II"/>
    <property type="match status" value="2"/>
</dbReference>
<dbReference type="Pfam" id="PF13531">
    <property type="entry name" value="SBP_bac_11"/>
    <property type="match status" value="1"/>
</dbReference>
<dbReference type="EMBL" id="BMDW01000004">
    <property type="protein sequence ID" value="GGA41930.1"/>
    <property type="molecule type" value="Genomic_DNA"/>
</dbReference>
<feature type="signal peptide" evidence="4">
    <location>
        <begin position="1"/>
        <end position="17"/>
    </location>
</feature>
<evidence type="ECO:0000313" key="5">
    <source>
        <dbReference type="EMBL" id="GGA41930.1"/>
    </source>
</evidence>
<name>A0ABQ1GE66_9SPHN</name>
<comment type="caution">
    <text evidence="5">The sequence shown here is derived from an EMBL/GenBank/DDBJ whole genome shotgun (WGS) entry which is preliminary data.</text>
</comment>
<evidence type="ECO:0000256" key="4">
    <source>
        <dbReference type="SAM" id="SignalP"/>
    </source>
</evidence>
<dbReference type="Proteomes" id="UP000618591">
    <property type="component" value="Unassembled WGS sequence"/>
</dbReference>
<dbReference type="InterPro" id="IPR005950">
    <property type="entry name" value="ModA"/>
</dbReference>
<dbReference type="CDD" id="cd13536">
    <property type="entry name" value="PBP2_EcModA"/>
    <property type="match status" value="1"/>
</dbReference>
<organism evidence="5 6">
    <name type="scientific">Sphingomonas psychrolutea</name>
    <dbReference type="NCBI Taxonomy" id="1259676"/>
    <lineage>
        <taxon>Bacteria</taxon>
        <taxon>Pseudomonadati</taxon>
        <taxon>Pseudomonadota</taxon>
        <taxon>Alphaproteobacteria</taxon>
        <taxon>Sphingomonadales</taxon>
        <taxon>Sphingomonadaceae</taxon>
        <taxon>Sphingomonas</taxon>
    </lineage>
</organism>
<dbReference type="SUPFAM" id="SSF53850">
    <property type="entry name" value="Periplasmic binding protein-like II"/>
    <property type="match status" value="1"/>
</dbReference>
<accession>A0ABQ1GE66</accession>